<organism evidence="1 2">
    <name type="scientific">Desulfomicrobium apsheronum</name>
    <dbReference type="NCBI Taxonomy" id="52560"/>
    <lineage>
        <taxon>Bacteria</taxon>
        <taxon>Pseudomonadati</taxon>
        <taxon>Thermodesulfobacteriota</taxon>
        <taxon>Desulfovibrionia</taxon>
        <taxon>Desulfovibrionales</taxon>
        <taxon>Desulfomicrobiaceae</taxon>
        <taxon>Desulfomicrobium</taxon>
    </lineage>
</organism>
<sequence>MSIPASPLPGRAFLSVLSARRDEVWPELRPCLEEIMGRIDYESQPIPFNRTSYYDSELGTPIFRYILSFERPLPLDGLAEIKLGTNRLETRWAHDGRRLFNLDPGYVTQERLVLATGKNFTHRVYLSSGIWADLTLIFQQGDWCDLPWTFPDYAAPEVKKHLTRIRDMYRESLKHLTSSEDMPCPRV</sequence>
<name>A0A1I3RFQ0_9BACT</name>
<evidence type="ECO:0000313" key="2">
    <source>
        <dbReference type="Proteomes" id="UP000198635"/>
    </source>
</evidence>
<evidence type="ECO:0000313" key="1">
    <source>
        <dbReference type="EMBL" id="SFJ44171.1"/>
    </source>
</evidence>
<dbReference type="EMBL" id="FORX01000003">
    <property type="protein sequence ID" value="SFJ44171.1"/>
    <property type="molecule type" value="Genomic_DNA"/>
</dbReference>
<protein>
    <recommendedName>
        <fullName evidence="3">DUF4416 domain-containing protein</fullName>
    </recommendedName>
</protein>
<accession>A0A1I3RFQ0</accession>
<keyword evidence="2" id="KW-1185">Reference proteome</keyword>
<dbReference type="OrthoDB" id="9788989at2"/>
<gene>
    <name evidence="1" type="ORF">SAMN04488082_103122</name>
</gene>
<dbReference type="RefSeq" id="WP_092372978.1">
    <property type="nucleotide sequence ID" value="NZ_FORX01000003.1"/>
</dbReference>
<dbReference type="STRING" id="52560.SAMN04488082_103122"/>
<reference evidence="2" key="1">
    <citation type="submission" date="2016-10" db="EMBL/GenBank/DDBJ databases">
        <authorList>
            <person name="Varghese N."/>
            <person name="Submissions S."/>
        </authorList>
    </citation>
    <scope>NUCLEOTIDE SEQUENCE [LARGE SCALE GENOMIC DNA]</scope>
    <source>
        <strain evidence="2">DSM 5918</strain>
    </source>
</reference>
<dbReference type="InterPro" id="IPR025529">
    <property type="entry name" value="DUF4416"/>
</dbReference>
<dbReference type="Pfam" id="PF14385">
    <property type="entry name" value="DUF4416"/>
    <property type="match status" value="1"/>
</dbReference>
<dbReference type="AlphaFoldDB" id="A0A1I3RFQ0"/>
<evidence type="ECO:0008006" key="3">
    <source>
        <dbReference type="Google" id="ProtNLM"/>
    </source>
</evidence>
<dbReference type="Proteomes" id="UP000198635">
    <property type="component" value="Unassembled WGS sequence"/>
</dbReference>
<proteinExistence type="predicted"/>